<dbReference type="InterPro" id="IPR036291">
    <property type="entry name" value="NAD(P)-bd_dom_sf"/>
</dbReference>
<name>A0A0J7JE64_9GAMM</name>
<dbReference type="Pfam" id="PF22698">
    <property type="entry name" value="Semialdhyde_dhC_1"/>
    <property type="match status" value="1"/>
</dbReference>
<dbReference type="InterPro" id="IPR058924">
    <property type="entry name" value="AGPR_dimerisation_dom"/>
</dbReference>
<feature type="active site" evidence="6">
    <location>
        <position position="116"/>
    </location>
</feature>
<comment type="function">
    <text evidence="6">Catalyzes the NADPH-dependent reduction of N-acetyl-5-glutamyl phosphate to yield N-acetyl-L-glutamate 5-semialdehyde.</text>
</comment>
<dbReference type="Gene3D" id="3.40.50.720">
    <property type="entry name" value="NAD(P)-binding Rossmann-like Domain"/>
    <property type="match status" value="1"/>
</dbReference>
<dbReference type="PATRIC" id="fig|1658765.3.peg.2390"/>
<dbReference type="SMART" id="SM00859">
    <property type="entry name" value="Semialdhyde_dh"/>
    <property type="match status" value="1"/>
</dbReference>
<dbReference type="GO" id="GO:0006526">
    <property type="term" value="P:L-arginine biosynthetic process"/>
    <property type="evidence" value="ECO:0007669"/>
    <property type="project" value="UniProtKB-UniRule"/>
</dbReference>
<keyword evidence="4 6" id="KW-0521">NADP</keyword>
<dbReference type="GO" id="GO:0051287">
    <property type="term" value="F:NAD binding"/>
    <property type="evidence" value="ECO:0007669"/>
    <property type="project" value="InterPro"/>
</dbReference>
<dbReference type="GO" id="GO:0005737">
    <property type="term" value="C:cytoplasm"/>
    <property type="evidence" value="ECO:0007669"/>
    <property type="project" value="UniProtKB-SubCell"/>
</dbReference>
<dbReference type="AlphaFoldDB" id="A0A0J7JE64"/>
<reference evidence="8 9" key="1">
    <citation type="submission" date="2015-06" db="EMBL/GenBank/DDBJ databases">
        <title>Marinobacter subterrani, a genetically tractable neutrophilic iron-oxidizing strain isolated from the Soudan Iron Mine.</title>
        <authorList>
            <person name="Bonis B.M."/>
            <person name="Gralnick J.A."/>
        </authorList>
    </citation>
    <scope>NUCLEOTIDE SEQUENCE [LARGE SCALE GENOMIC DNA]</scope>
    <source>
        <strain evidence="8 9">JG233</strain>
    </source>
</reference>
<dbReference type="EMBL" id="LFBU01000001">
    <property type="protein sequence ID" value="KMQ76164.1"/>
    <property type="molecule type" value="Genomic_DNA"/>
</dbReference>
<evidence type="ECO:0000256" key="1">
    <source>
        <dbReference type="ARBA" id="ARBA00022490"/>
    </source>
</evidence>
<comment type="similarity">
    <text evidence="6">Belongs to the NAGSA dehydrogenase family. Type 2 subfamily.</text>
</comment>
<dbReference type="Proteomes" id="UP000036102">
    <property type="component" value="Unassembled WGS sequence"/>
</dbReference>
<dbReference type="OrthoDB" id="9801289at2"/>
<dbReference type="NCBIfam" id="TIGR01851">
    <property type="entry name" value="argC_other"/>
    <property type="match status" value="1"/>
</dbReference>
<dbReference type="Gene3D" id="3.30.360.10">
    <property type="entry name" value="Dihydrodipicolinate Reductase, domain 2"/>
    <property type="match status" value="1"/>
</dbReference>
<keyword evidence="5 6" id="KW-0560">Oxidoreductase</keyword>
<organism evidence="8 9">
    <name type="scientific">Marinobacter subterrani</name>
    <dbReference type="NCBI Taxonomy" id="1658765"/>
    <lineage>
        <taxon>Bacteria</taxon>
        <taxon>Pseudomonadati</taxon>
        <taxon>Pseudomonadota</taxon>
        <taxon>Gammaproteobacteria</taxon>
        <taxon>Pseudomonadales</taxon>
        <taxon>Marinobacteraceae</taxon>
        <taxon>Marinobacter</taxon>
    </lineage>
</organism>
<dbReference type="PANTHER" id="PTHR32338:SF10">
    <property type="entry name" value="N-ACETYL-GAMMA-GLUTAMYL-PHOSPHATE REDUCTASE, CHLOROPLASTIC-RELATED"/>
    <property type="match status" value="1"/>
</dbReference>
<dbReference type="EC" id="1.2.1.38" evidence="6"/>
<dbReference type="SUPFAM" id="SSF51735">
    <property type="entry name" value="NAD(P)-binding Rossmann-fold domains"/>
    <property type="match status" value="1"/>
</dbReference>
<comment type="caution">
    <text evidence="8">The sequence shown here is derived from an EMBL/GenBank/DDBJ whole genome shotgun (WGS) entry which is preliminary data.</text>
</comment>
<dbReference type="InterPro" id="IPR010136">
    <property type="entry name" value="AGPR_type-2"/>
</dbReference>
<dbReference type="UniPathway" id="UPA00068">
    <property type="reaction ID" value="UER00108"/>
</dbReference>
<protein>
    <recommendedName>
        <fullName evidence="6">N-acetyl-gamma-glutamyl-phosphate reductase</fullName>
        <shortName evidence="6">AGPR</shortName>
        <ecNumber evidence="6">1.2.1.38</ecNumber>
    </recommendedName>
    <alternativeName>
        <fullName evidence="6">N-acetyl-glutamate semialdehyde dehydrogenase</fullName>
        <shortName evidence="6">NAGSA dehydrogenase</shortName>
    </alternativeName>
</protein>
<dbReference type="InterPro" id="IPR050085">
    <property type="entry name" value="AGPR"/>
</dbReference>
<keyword evidence="2 6" id="KW-0055">Arginine biosynthesis</keyword>
<evidence type="ECO:0000256" key="3">
    <source>
        <dbReference type="ARBA" id="ARBA00022605"/>
    </source>
</evidence>
<dbReference type="RefSeq" id="WP_082146471.1">
    <property type="nucleotide sequence ID" value="NZ_LFBU01000001.1"/>
</dbReference>
<dbReference type="GO" id="GO:0003942">
    <property type="term" value="F:N-acetyl-gamma-glutamyl-phosphate reductase activity"/>
    <property type="evidence" value="ECO:0007669"/>
    <property type="project" value="UniProtKB-UniRule"/>
</dbReference>
<dbReference type="InterPro" id="IPR000534">
    <property type="entry name" value="Semialdehyde_DH_NAD-bd"/>
</dbReference>
<feature type="domain" description="Semialdehyde dehydrogenase NAD-binding" evidence="7">
    <location>
        <begin position="4"/>
        <end position="105"/>
    </location>
</feature>
<sequence length="311" mass="34543">MTVKIFIDGNEGTTGLQLSTLLNQRNDISLISIDPALRKEPVERQYRMNSADVVFLCLPDDASKDAMNLISSPDTCVIDTSSAFRVHTDWVYGLPELENEQRSRIQNSKRISNPGCHATAFILSIRPLVDAGLLPKNYPISAFSFTGYSGGGKTMIDSYEALGANPPPTPQPYALNLEHKHLPEIVFYAGLTKTPVFIPSIGSFYQGLSVWIPVIVEGVSPQSIYEAYQDRYKTERFIRVHEPNSHDLRPDYFFDVEGSNYTNRVDIFIMGNSVRQCIVARIDNLGKGAAGSAIQNLNIYIGAPENYGLKD</sequence>
<evidence type="ECO:0000256" key="4">
    <source>
        <dbReference type="ARBA" id="ARBA00022857"/>
    </source>
</evidence>
<evidence type="ECO:0000256" key="5">
    <source>
        <dbReference type="ARBA" id="ARBA00023002"/>
    </source>
</evidence>
<evidence type="ECO:0000256" key="6">
    <source>
        <dbReference type="HAMAP-Rule" id="MF_01110"/>
    </source>
</evidence>
<evidence type="ECO:0000256" key="2">
    <source>
        <dbReference type="ARBA" id="ARBA00022571"/>
    </source>
</evidence>
<keyword evidence="3 6" id="KW-0028">Amino-acid biosynthesis</keyword>
<gene>
    <name evidence="6" type="primary">argC</name>
    <name evidence="8" type="ORF">Msub_12373</name>
</gene>
<comment type="catalytic activity">
    <reaction evidence="6">
        <text>N-acetyl-L-glutamate 5-semialdehyde + phosphate + NADP(+) = N-acetyl-L-glutamyl 5-phosphate + NADPH + H(+)</text>
        <dbReference type="Rhea" id="RHEA:21588"/>
        <dbReference type="ChEBI" id="CHEBI:15378"/>
        <dbReference type="ChEBI" id="CHEBI:29123"/>
        <dbReference type="ChEBI" id="CHEBI:43474"/>
        <dbReference type="ChEBI" id="CHEBI:57783"/>
        <dbReference type="ChEBI" id="CHEBI:57936"/>
        <dbReference type="ChEBI" id="CHEBI:58349"/>
        <dbReference type="EC" id="1.2.1.38"/>
    </reaction>
</comment>
<comment type="subcellular location">
    <subcellularLocation>
        <location evidence="6">Cytoplasm</location>
    </subcellularLocation>
</comment>
<dbReference type="CDD" id="cd17896">
    <property type="entry name" value="AGPR_2_N"/>
    <property type="match status" value="1"/>
</dbReference>
<keyword evidence="1 6" id="KW-0963">Cytoplasm</keyword>
<evidence type="ECO:0000313" key="9">
    <source>
        <dbReference type="Proteomes" id="UP000036102"/>
    </source>
</evidence>
<keyword evidence="9" id="KW-1185">Reference proteome</keyword>
<proteinExistence type="inferred from homology"/>
<dbReference type="Pfam" id="PF01118">
    <property type="entry name" value="Semialdhyde_dh"/>
    <property type="match status" value="1"/>
</dbReference>
<dbReference type="CDD" id="cd23935">
    <property type="entry name" value="AGPR_2_C"/>
    <property type="match status" value="1"/>
</dbReference>
<dbReference type="SUPFAM" id="SSF55347">
    <property type="entry name" value="Glyceraldehyde-3-phosphate dehydrogenase-like, C-terminal domain"/>
    <property type="match status" value="1"/>
</dbReference>
<evidence type="ECO:0000259" key="7">
    <source>
        <dbReference type="SMART" id="SM00859"/>
    </source>
</evidence>
<comment type="pathway">
    <text evidence="6">Amino-acid biosynthesis; L-arginine biosynthesis; N(2)-acetyl-L-ornithine from L-glutamate: step 3/4.</text>
</comment>
<dbReference type="HAMAP" id="MF_01110">
    <property type="entry name" value="ArgC_type2"/>
    <property type="match status" value="1"/>
</dbReference>
<evidence type="ECO:0000313" key="8">
    <source>
        <dbReference type="EMBL" id="KMQ76164.1"/>
    </source>
</evidence>
<accession>A0A0J7JE64</accession>
<dbReference type="STRING" id="1658765.Msub_12373"/>
<dbReference type="PANTHER" id="PTHR32338">
    <property type="entry name" value="N-ACETYL-GAMMA-GLUTAMYL-PHOSPHATE REDUCTASE, CHLOROPLASTIC-RELATED-RELATED"/>
    <property type="match status" value="1"/>
</dbReference>